<dbReference type="Proteomes" id="UP001632038">
    <property type="component" value="Unassembled WGS sequence"/>
</dbReference>
<keyword evidence="3" id="KW-1185">Reference proteome</keyword>
<accession>A0ABD3BLN3</accession>
<evidence type="ECO:0000313" key="3">
    <source>
        <dbReference type="Proteomes" id="UP001632038"/>
    </source>
</evidence>
<protein>
    <submittedName>
        <fullName evidence="2">Uncharacterized protein</fullName>
    </submittedName>
</protein>
<keyword evidence="1" id="KW-0812">Transmembrane</keyword>
<evidence type="ECO:0000256" key="1">
    <source>
        <dbReference type="SAM" id="Phobius"/>
    </source>
</evidence>
<organism evidence="2 3">
    <name type="scientific">Castilleja foliolosa</name>
    <dbReference type="NCBI Taxonomy" id="1961234"/>
    <lineage>
        <taxon>Eukaryota</taxon>
        <taxon>Viridiplantae</taxon>
        <taxon>Streptophyta</taxon>
        <taxon>Embryophyta</taxon>
        <taxon>Tracheophyta</taxon>
        <taxon>Spermatophyta</taxon>
        <taxon>Magnoliopsida</taxon>
        <taxon>eudicotyledons</taxon>
        <taxon>Gunneridae</taxon>
        <taxon>Pentapetalae</taxon>
        <taxon>asterids</taxon>
        <taxon>lamiids</taxon>
        <taxon>Lamiales</taxon>
        <taxon>Orobanchaceae</taxon>
        <taxon>Pedicularideae</taxon>
        <taxon>Castillejinae</taxon>
        <taxon>Castilleja</taxon>
    </lineage>
</organism>
<keyword evidence="1" id="KW-1133">Transmembrane helix</keyword>
<gene>
    <name evidence="2" type="ORF">CASFOL_038681</name>
</gene>
<sequence>MNVLTRGCNRRVHLMRVVLRFVGDAMILGLVDLFGPQVQPQFPMIRRLDRLEFGLGPPRIEVLRKRLRLMRNWAIWAISSGLKVMGFLSSASILEADDELGKIFFDKNRYKDPNGSMSWL</sequence>
<evidence type="ECO:0000313" key="2">
    <source>
        <dbReference type="EMBL" id="KAL3618360.1"/>
    </source>
</evidence>
<name>A0ABD3BLN3_9LAMI</name>
<keyword evidence="1" id="KW-0472">Membrane</keyword>
<feature type="transmembrane region" description="Helical" evidence="1">
    <location>
        <begin position="73"/>
        <end position="94"/>
    </location>
</feature>
<comment type="caution">
    <text evidence="2">The sequence shown here is derived from an EMBL/GenBank/DDBJ whole genome shotgun (WGS) entry which is preliminary data.</text>
</comment>
<dbReference type="EMBL" id="JAVIJP010000081">
    <property type="protein sequence ID" value="KAL3618360.1"/>
    <property type="molecule type" value="Genomic_DNA"/>
</dbReference>
<dbReference type="AlphaFoldDB" id="A0ABD3BLN3"/>
<reference evidence="3" key="1">
    <citation type="journal article" date="2024" name="IScience">
        <title>Strigolactones Initiate the Formation of Haustorium-like Structures in Castilleja.</title>
        <authorList>
            <person name="Buerger M."/>
            <person name="Peterson D."/>
            <person name="Chory J."/>
        </authorList>
    </citation>
    <scope>NUCLEOTIDE SEQUENCE [LARGE SCALE GENOMIC DNA]</scope>
</reference>
<proteinExistence type="predicted"/>